<dbReference type="AlphaFoldDB" id="A0A1I1LN31"/>
<name>A0A1I1LN31_9FLAO</name>
<protein>
    <recommendedName>
        <fullName evidence="3">UDP-glycosyltransferase</fullName>
    </recommendedName>
</protein>
<evidence type="ECO:0000313" key="2">
    <source>
        <dbReference type="Proteomes" id="UP000199438"/>
    </source>
</evidence>
<dbReference type="EMBL" id="FOKV01000008">
    <property type="protein sequence ID" value="SFC74346.1"/>
    <property type="molecule type" value="Genomic_DNA"/>
</dbReference>
<reference evidence="2" key="1">
    <citation type="submission" date="2016-10" db="EMBL/GenBank/DDBJ databases">
        <authorList>
            <person name="Varghese N."/>
            <person name="Submissions S."/>
        </authorList>
    </citation>
    <scope>NUCLEOTIDE SEQUENCE [LARGE SCALE GENOMIC DNA]</scope>
    <source>
        <strain evidence="2">DSM 24499</strain>
    </source>
</reference>
<proteinExistence type="predicted"/>
<dbReference type="InterPro" id="IPR043148">
    <property type="entry name" value="TagF_C"/>
</dbReference>
<dbReference type="Gene3D" id="3.40.50.12580">
    <property type="match status" value="1"/>
</dbReference>
<evidence type="ECO:0008006" key="3">
    <source>
        <dbReference type="Google" id="ProtNLM"/>
    </source>
</evidence>
<dbReference type="RefSeq" id="WP_092544084.1">
    <property type="nucleotide sequence ID" value="NZ_FOKV01000008.1"/>
</dbReference>
<gene>
    <name evidence="1" type="ORF">SAMN04487907_10871</name>
</gene>
<accession>A0A1I1LN31</accession>
<dbReference type="Proteomes" id="UP000199438">
    <property type="component" value="Unassembled WGS sequence"/>
</dbReference>
<evidence type="ECO:0000313" key="1">
    <source>
        <dbReference type="EMBL" id="SFC74346.1"/>
    </source>
</evidence>
<dbReference type="OrthoDB" id="913551at2"/>
<sequence>MAIKVFVFLPDGVGLRNFAYTNFNTLGQQLGMDVVYWNNSVFPLQEQLGLEEVKIEPNSVHKLTPVYSRARKRIELNLWHKEFDDLVYQTYKFPFEYSNFKKATRSFLTRFLIAKHNSERGLAAIKKRIDKLERQNPKYEYCKKQLEKYKPDLILCTSQRSTQAISALLAAKDLGILTATFIYSWDNVPKAMLVVDTDYYFVWSDLMKAEMLKYYSFLKDHQVIVTGTPQFEPHFNPDLIIPKAKFFADYRLDESKRYICFSGDDTTTSPLDQYYLEDLAIAVQNLNKEGYNLGIIFRKAPVDHTGRYQEIIEKYKQEITEIAPAWKAMGKQWNTILPEPYDFSLLATVCEHSELVVNICSSMVFDFAIHNKPCIYINYEQPQLKKGIRDIGQNYNYVHFRSMPSKNAVAWANSKQSLQASLENLIAKPEPIVAQAQIWFTVVAGKHPKTSSLAIWETIKNILN</sequence>
<dbReference type="STRING" id="1334022.SAMN04487907_10871"/>
<organism evidence="1 2">
    <name type="scientific">Zunongwangia mangrovi</name>
    <dbReference type="NCBI Taxonomy" id="1334022"/>
    <lineage>
        <taxon>Bacteria</taxon>
        <taxon>Pseudomonadati</taxon>
        <taxon>Bacteroidota</taxon>
        <taxon>Flavobacteriia</taxon>
        <taxon>Flavobacteriales</taxon>
        <taxon>Flavobacteriaceae</taxon>
        <taxon>Zunongwangia</taxon>
    </lineage>
</organism>
<keyword evidence="2" id="KW-1185">Reference proteome</keyword>
<dbReference type="SUPFAM" id="SSF53756">
    <property type="entry name" value="UDP-Glycosyltransferase/glycogen phosphorylase"/>
    <property type="match status" value="1"/>
</dbReference>